<name>A0A2I0J272_PUNGR</name>
<gene>
    <name evidence="1" type="ORF">CRG98_029270</name>
</gene>
<dbReference type="AlphaFoldDB" id="A0A2I0J272"/>
<accession>A0A2I0J272</accession>
<evidence type="ECO:0000313" key="1">
    <source>
        <dbReference type="EMBL" id="PKI50334.1"/>
    </source>
</evidence>
<proteinExistence type="predicted"/>
<comment type="caution">
    <text evidence="1">The sequence shown here is derived from an EMBL/GenBank/DDBJ whole genome shotgun (WGS) entry which is preliminary data.</text>
</comment>
<dbReference type="Proteomes" id="UP000233551">
    <property type="component" value="Unassembled WGS sequence"/>
</dbReference>
<sequence length="115" mass="13291">MSKLEHSWSRFAQGIDHHGSTNYNAKIVNRFLEMQAYFSLGALDQLDRFIDFMPSKLEYLCAPEFYLVGACMREAYATRPGSVHLPGGARWTHVRRSRHLPFYDPKVEGRQVTLV</sequence>
<protein>
    <submittedName>
        <fullName evidence="1">Uncharacterized protein</fullName>
    </submittedName>
</protein>
<dbReference type="EMBL" id="PGOL01002129">
    <property type="protein sequence ID" value="PKI50334.1"/>
    <property type="molecule type" value="Genomic_DNA"/>
</dbReference>
<reference evidence="1 2" key="1">
    <citation type="submission" date="2017-11" db="EMBL/GenBank/DDBJ databases">
        <title>De-novo sequencing of pomegranate (Punica granatum L.) genome.</title>
        <authorList>
            <person name="Akparov Z."/>
            <person name="Amiraslanov A."/>
            <person name="Hajiyeva S."/>
            <person name="Abbasov M."/>
            <person name="Kaur K."/>
            <person name="Hamwieh A."/>
            <person name="Solovyev V."/>
            <person name="Salamov A."/>
            <person name="Braich B."/>
            <person name="Kosarev P."/>
            <person name="Mahmoud A."/>
            <person name="Hajiyev E."/>
            <person name="Babayeva S."/>
            <person name="Izzatullayeva V."/>
            <person name="Mammadov A."/>
            <person name="Mammadov A."/>
            <person name="Sharifova S."/>
            <person name="Ojaghi J."/>
            <person name="Eynullazada K."/>
            <person name="Bayramov B."/>
            <person name="Abdulazimova A."/>
            <person name="Shahmuradov I."/>
        </authorList>
    </citation>
    <scope>NUCLEOTIDE SEQUENCE [LARGE SCALE GENOMIC DNA]</scope>
    <source>
        <strain evidence="2">cv. AG2017</strain>
        <tissue evidence="1">Leaf</tissue>
    </source>
</reference>
<evidence type="ECO:0000313" key="2">
    <source>
        <dbReference type="Proteomes" id="UP000233551"/>
    </source>
</evidence>
<keyword evidence="2" id="KW-1185">Reference proteome</keyword>
<organism evidence="1 2">
    <name type="scientific">Punica granatum</name>
    <name type="common">Pomegranate</name>
    <dbReference type="NCBI Taxonomy" id="22663"/>
    <lineage>
        <taxon>Eukaryota</taxon>
        <taxon>Viridiplantae</taxon>
        <taxon>Streptophyta</taxon>
        <taxon>Embryophyta</taxon>
        <taxon>Tracheophyta</taxon>
        <taxon>Spermatophyta</taxon>
        <taxon>Magnoliopsida</taxon>
        <taxon>eudicotyledons</taxon>
        <taxon>Gunneridae</taxon>
        <taxon>Pentapetalae</taxon>
        <taxon>rosids</taxon>
        <taxon>malvids</taxon>
        <taxon>Myrtales</taxon>
        <taxon>Lythraceae</taxon>
        <taxon>Punica</taxon>
    </lineage>
</organism>